<dbReference type="GO" id="GO:0042973">
    <property type="term" value="F:glucan endo-1,3-beta-D-glucosidase activity"/>
    <property type="evidence" value="ECO:0007669"/>
    <property type="project" value="UniProtKB-EC"/>
</dbReference>
<dbReference type="PROSITE" id="PS00587">
    <property type="entry name" value="GLYCOSYL_HYDROL_F17"/>
    <property type="match status" value="1"/>
</dbReference>
<comment type="catalytic activity">
    <reaction evidence="1">
        <text>Hydrolysis of (1-&gt;3)-beta-D-glucosidic linkages in (1-&gt;3)-beta-D-glucans.</text>
        <dbReference type="EC" id="3.2.1.39"/>
    </reaction>
</comment>
<dbReference type="Pfam" id="PF00332">
    <property type="entry name" value="Glyco_hydro_17"/>
    <property type="match status" value="1"/>
</dbReference>
<evidence type="ECO:0000256" key="6">
    <source>
        <dbReference type="ARBA" id="ARBA00033335"/>
    </source>
</evidence>
<evidence type="ECO:0000256" key="8">
    <source>
        <dbReference type="RuleBase" id="RU004335"/>
    </source>
</evidence>
<keyword evidence="5 9" id="KW-0326">Glycosidase</keyword>
<dbReference type="EC" id="3.2.1.39" evidence="3"/>
<proteinExistence type="inferred from homology"/>
<dbReference type="InterPro" id="IPR000490">
    <property type="entry name" value="Glyco_hydro_17"/>
</dbReference>
<evidence type="ECO:0000256" key="2">
    <source>
        <dbReference type="ARBA" id="ARBA00008773"/>
    </source>
</evidence>
<evidence type="ECO:0000256" key="3">
    <source>
        <dbReference type="ARBA" id="ARBA00012780"/>
    </source>
</evidence>
<evidence type="ECO:0000256" key="5">
    <source>
        <dbReference type="ARBA" id="ARBA00023295"/>
    </source>
</evidence>
<evidence type="ECO:0000256" key="4">
    <source>
        <dbReference type="ARBA" id="ARBA00022801"/>
    </source>
</evidence>
<reference evidence="11" key="1">
    <citation type="journal article" date="2020" name="Nat. Commun.">
        <title>Genome sequence of the cluster root forming white lupin.</title>
        <authorList>
            <person name="Hufnagel B."/>
            <person name="Marques A."/>
            <person name="Soriano A."/>
            <person name="Marques L."/>
            <person name="Divol F."/>
            <person name="Doumas P."/>
            <person name="Sallet E."/>
            <person name="Mancinotti D."/>
            <person name="Carrere S."/>
            <person name="Marande W."/>
            <person name="Arribat S."/>
            <person name="Keller J."/>
            <person name="Huneau C."/>
            <person name="Blein T."/>
            <person name="Aime D."/>
            <person name="Laguerre M."/>
            <person name="Taylor J."/>
            <person name="Schubert V."/>
            <person name="Nelson M."/>
            <person name="Geu-Flores F."/>
            <person name="Crespi M."/>
            <person name="Gallardo-Guerrero K."/>
            <person name="Delaux P.-M."/>
            <person name="Salse J."/>
            <person name="Berges H."/>
            <person name="Guyot R."/>
            <person name="Gouzy J."/>
            <person name="Peret B."/>
        </authorList>
    </citation>
    <scope>NUCLEOTIDE SEQUENCE [LARGE SCALE GENOMIC DNA]</scope>
    <source>
        <strain evidence="11">cv. Amiga</strain>
    </source>
</reference>
<keyword evidence="4 9" id="KW-0378">Hydrolase</keyword>
<dbReference type="InterPro" id="IPR044965">
    <property type="entry name" value="Glyco_hydro_17_plant"/>
</dbReference>
<dbReference type="SUPFAM" id="SSF51445">
    <property type="entry name" value="(Trans)glycosidases"/>
    <property type="match status" value="1"/>
</dbReference>
<evidence type="ECO:0000313" key="10">
    <source>
        <dbReference type="EMBL" id="KAE9604627.1"/>
    </source>
</evidence>
<evidence type="ECO:0000256" key="1">
    <source>
        <dbReference type="ARBA" id="ARBA00000382"/>
    </source>
</evidence>
<dbReference type="OrthoDB" id="1293114at2759"/>
<dbReference type="AlphaFoldDB" id="A0A6A4PSL9"/>
<comment type="caution">
    <text evidence="10">The sequence shown here is derived from an EMBL/GenBank/DDBJ whole genome shotgun (WGS) entry which is preliminary data.</text>
</comment>
<sequence>MCEIHTSNQNPIGICNGRVADNLPHAEAVINLYKTNGIMRMRIYDPDPETLKALRGTNIELVVGLPNELIQSIATNAAEATEWIQNNIQTYAQDVKFRYIVVGNEIMPNDAAAQFVAPAMQNIYAALASFNLHTQIKVSTAIQLGLLGSSYPPSEGAFSPTASSYMNPILSFLVTNRAPLLANLYTYFSYIGNPNDISLDYALFTSPKVVVQDGKYEYQNLFDASLDALYAALEKSGAPNLEVVISESGWPSYGGNAATVQNANIYYGNLVKHVQIGSPKRHNQPLETYLFALFDENKKEFAETERHFGLFYPNMQPKYQVGLESTPNNASYNATSPTASYNATSPNAYNDATSPNAYHDATSPNEFNKGIRNVPFFFYFLSLLSYLFL</sequence>
<organism evidence="10 11">
    <name type="scientific">Lupinus albus</name>
    <name type="common">White lupine</name>
    <name type="synonym">Lupinus termis</name>
    <dbReference type="NCBI Taxonomy" id="3870"/>
    <lineage>
        <taxon>Eukaryota</taxon>
        <taxon>Viridiplantae</taxon>
        <taxon>Streptophyta</taxon>
        <taxon>Embryophyta</taxon>
        <taxon>Tracheophyta</taxon>
        <taxon>Spermatophyta</taxon>
        <taxon>Magnoliopsida</taxon>
        <taxon>eudicotyledons</taxon>
        <taxon>Gunneridae</taxon>
        <taxon>Pentapetalae</taxon>
        <taxon>rosids</taxon>
        <taxon>fabids</taxon>
        <taxon>Fabales</taxon>
        <taxon>Fabaceae</taxon>
        <taxon>Papilionoideae</taxon>
        <taxon>50 kb inversion clade</taxon>
        <taxon>genistoids sensu lato</taxon>
        <taxon>core genistoids</taxon>
        <taxon>Genisteae</taxon>
        <taxon>Lupinus</taxon>
    </lineage>
</organism>
<keyword evidence="11" id="KW-1185">Reference proteome</keyword>
<comment type="similarity">
    <text evidence="2 8">Belongs to the glycosyl hydrolase 17 family.</text>
</comment>
<dbReference type="GO" id="GO:0005975">
    <property type="term" value="P:carbohydrate metabolic process"/>
    <property type="evidence" value="ECO:0007669"/>
    <property type="project" value="InterPro"/>
</dbReference>
<gene>
    <name evidence="10" type="ORF">Lalb_Chr11g0073811</name>
</gene>
<dbReference type="FunFam" id="3.20.20.80:FF:000010">
    <property type="entry name" value="glucan endo-1,3-beta-glucosidase, basic"/>
    <property type="match status" value="1"/>
</dbReference>
<protein>
    <recommendedName>
        <fullName evidence="3">glucan endo-1,3-beta-D-glucosidase</fullName>
        <ecNumber evidence="3">3.2.1.39</ecNumber>
    </recommendedName>
    <alternativeName>
        <fullName evidence="6">(1-&gt;3)-beta-glucan endohydrolase</fullName>
    </alternativeName>
    <alternativeName>
        <fullName evidence="7">Beta-1,3-endoglucanase</fullName>
    </alternativeName>
</protein>
<name>A0A6A4PSL9_LUPAL</name>
<dbReference type="Gene3D" id="3.20.20.80">
    <property type="entry name" value="Glycosidases"/>
    <property type="match status" value="1"/>
</dbReference>
<dbReference type="Proteomes" id="UP000447434">
    <property type="component" value="Chromosome 11"/>
</dbReference>
<dbReference type="InterPro" id="IPR017853">
    <property type="entry name" value="GH"/>
</dbReference>
<evidence type="ECO:0000313" key="11">
    <source>
        <dbReference type="Proteomes" id="UP000447434"/>
    </source>
</evidence>
<evidence type="ECO:0000256" key="9">
    <source>
        <dbReference type="RuleBase" id="RU004336"/>
    </source>
</evidence>
<evidence type="ECO:0000256" key="7">
    <source>
        <dbReference type="ARBA" id="ARBA00033417"/>
    </source>
</evidence>
<accession>A0A6A4PSL9</accession>
<dbReference type="EMBL" id="WOCE01000011">
    <property type="protein sequence ID" value="KAE9604627.1"/>
    <property type="molecule type" value="Genomic_DNA"/>
</dbReference>
<dbReference type="PANTHER" id="PTHR32227">
    <property type="entry name" value="GLUCAN ENDO-1,3-BETA-GLUCOSIDASE BG1-RELATED-RELATED"/>
    <property type="match status" value="1"/>
</dbReference>